<dbReference type="Proteomes" id="UP001447188">
    <property type="component" value="Unassembled WGS sequence"/>
</dbReference>
<organism evidence="2 3">
    <name type="scientific">Discina gigas</name>
    <dbReference type="NCBI Taxonomy" id="1032678"/>
    <lineage>
        <taxon>Eukaryota</taxon>
        <taxon>Fungi</taxon>
        <taxon>Dikarya</taxon>
        <taxon>Ascomycota</taxon>
        <taxon>Pezizomycotina</taxon>
        <taxon>Pezizomycetes</taxon>
        <taxon>Pezizales</taxon>
        <taxon>Discinaceae</taxon>
        <taxon>Discina</taxon>
    </lineage>
</organism>
<keyword evidence="3" id="KW-1185">Reference proteome</keyword>
<evidence type="ECO:0000256" key="1">
    <source>
        <dbReference type="SAM" id="MobiDB-lite"/>
    </source>
</evidence>
<feature type="non-terminal residue" evidence="2">
    <location>
        <position position="1"/>
    </location>
</feature>
<sequence length="105" mass="10810">SARSAGKHGKAPARRGADRTNQTLLRTAGAEISAEAGGVRKGENCYESSSIPGAGDTKIASIGGECDAIIVASAEHQNSLVGVALFWKLSRMTANEVERACPQAV</sequence>
<protein>
    <submittedName>
        <fullName evidence="2">Uncharacterized protein</fullName>
    </submittedName>
</protein>
<evidence type="ECO:0000313" key="3">
    <source>
        <dbReference type="Proteomes" id="UP001447188"/>
    </source>
</evidence>
<feature type="compositionally biased region" description="Basic residues" evidence="1">
    <location>
        <begin position="1"/>
        <end position="13"/>
    </location>
</feature>
<gene>
    <name evidence="2" type="ORF">Q9L58_010833</name>
</gene>
<reference evidence="2 3" key="1">
    <citation type="submission" date="2024-02" db="EMBL/GenBank/DDBJ databases">
        <title>Discinaceae phylogenomics.</title>
        <authorList>
            <person name="Dirks A.C."/>
            <person name="James T.Y."/>
        </authorList>
    </citation>
    <scope>NUCLEOTIDE SEQUENCE [LARGE SCALE GENOMIC DNA]</scope>
    <source>
        <strain evidence="2 3">ACD0624</strain>
    </source>
</reference>
<evidence type="ECO:0000313" key="2">
    <source>
        <dbReference type="EMBL" id="KAL0630320.1"/>
    </source>
</evidence>
<comment type="caution">
    <text evidence="2">The sequence shown here is derived from an EMBL/GenBank/DDBJ whole genome shotgun (WGS) entry which is preliminary data.</text>
</comment>
<proteinExistence type="predicted"/>
<accession>A0ABR3G309</accession>
<name>A0ABR3G309_9PEZI</name>
<feature type="region of interest" description="Disordered" evidence="1">
    <location>
        <begin position="1"/>
        <end position="23"/>
    </location>
</feature>
<dbReference type="EMBL" id="JBBBZM010000807">
    <property type="protein sequence ID" value="KAL0630320.1"/>
    <property type="molecule type" value="Genomic_DNA"/>
</dbReference>